<evidence type="ECO:0000256" key="10">
    <source>
        <dbReference type="ARBA" id="ARBA00080801"/>
    </source>
</evidence>
<gene>
    <name evidence="14" type="primary">LOC103706870</name>
</gene>
<proteinExistence type="inferred from homology"/>
<evidence type="ECO:0000256" key="12">
    <source>
        <dbReference type="SAM" id="Phobius"/>
    </source>
</evidence>
<dbReference type="PANTHER" id="PTHR45826:SF8">
    <property type="entry name" value="CATIONIC AMINO ACID TRANSPORTER"/>
    <property type="match status" value="1"/>
</dbReference>
<keyword evidence="2" id="KW-0813">Transport</keyword>
<comment type="similarity">
    <text evidence="8">Belongs to the amino acid-polyamine-organocation (APC) superfamily. Polyamine:cation symporter (PHS) (TC 2.A.3.12) family.</text>
</comment>
<feature type="transmembrane region" description="Helical" evidence="12">
    <location>
        <begin position="60"/>
        <end position="80"/>
    </location>
</feature>
<organism evidence="13 14">
    <name type="scientific">Phoenix dactylifera</name>
    <name type="common">Date palm</name>
    <dbReference type="NCBI Taxonomy" id="42345"/>
    <lineage>
        <taxon>Eukaryota</taxon>
        <taxon>Viridiplantae</taxon>
        <taxon>Streptophyta</taxon>
        <taxon>Embryophyta</taxon>
        <taxon>Tracheophyta</taxon>
        <taxon>Spermatophyta</taxon>
        <taxon>Magnoliopsida</taxon>
        <taxon>Liliopsida</taxon>
        <taxon>Arecaceae</taxon>
        <taxon>Coryphoideae</taxon>
        <taxon>Phoeniceae</taxon>
        <taxon>Phoenix</taxon>
    </lineage>
</organism>
<evidence type="ECO:0000256" key="6">
    <source>
        <dbReference type="ARBA" id="ARBA00022989"/>
    </source>
</evidence>
<feature type="region of interest" description="Disordered" evidence="11">
    <location>
        <begin position="1"/>
        <end position="55"/>
    </location>
</feature>
<dbReference type="AlphaFoldDB" id="A0A8B7C0W2"/>
<evidence type="ECO:0000256" key="5">
    <source>
        <dbReference type="ARBA" id="ARBA00022847"/>
    </source>
</evidence>
<evidence type="ECO:0000256" key="7">
    <source>
        <dbReference type="ARBA" id="ARBA00023136"/>
    </source>
</evidence>
<dbReference type="Pfam" id="PF13520">
    <property type="entry name" value="AA_permease_2"/>
    <property type="match status" value="1"/>
</dbReference>
<evidence type="ECO:0000256" key="1">
    <source>
        <dbReference type="ARBA" id="ARBA00004651"/>
    </source>
</evidence>
<feature type="transmembrane region" description="Helical" evidence="12">
    <location>
        <begin position="368"/>
        <end position="388"/>
    </location>
</feature>
<evidence type="ECO:0000313" key="14">
    <source>
        <dbReference type="RefSeq" id="XP_008789352.1"/>
    </source>
</evidence>
<feature type="transmembrane region" description="Helical" evidence="12">
    <location>
        <begin position="197"/>
        <end position="221"/>
    </location>
</feature>
<dbReference type="KEGG" id="pda:103706870"/>
<protein>
    <recommendedName>
        <fullName evidence="9">Polyamine transporter PUT1</fullName>
    </recommendedName>
    <alternativeName>
        <fullName evidence="10">Polyamine uptake transporter 1</fullName>
    </alternativeName>
</protein>
<dbReference type="PIRSF" id="PIRSF006060">
    <property type="entry name" value="AA_transporter"/>
    <property type="match status" value="1"/>
</dbReference>
<keyword evidence="4 12" id="KW-0812">Transmembrane</keyword>
<evidence type="ECO:0000256" key="2">
    <source>
        <dbReference type="ARBA" id="ARBA00022448"/>
    </source>
</evidence>
<dbReference type="FunFam" id="1.20.1740.10:FF:000041">
    <property type="entry name" value="Amino acid permease, putative"/>
    <property type="match status" value="1"/>
</dbReference>
<dbReference type="InterPro" id="IPR044566">
    <property type="entry name" value="RMV1-like"/>
</dbReference>
<name>A0A8B7C0W2_PHODC</name>
<dbReference type="GeneID" id="103706870"/>
<dbReference type="GO" id="GO:0015293">
    <property type="term" value="F:symporter activity"/>
    <property type="evidence" value="ECO:0007669"/>
    <property type="project" value="UniProtKB-KW"/>
</dbReference>
<dbReference type="OrthoDB" id="5982228at2759"/>
<evidence type="ECO:0000313" key="13">
    <source>
        <dbReference type="Proteomes" id="UP000228380"/>
    </source>
</evidence>
<dbReference type="GO" id="GO:0015203">
    <property type="term" value="F:polyamine transmembrane transporter activity"/>
    <property type="evidence" value="ECO:0007669"/>
    <property type="project" value="UniProtKB-ARBA"/>
</dbReference>
<sequence>MSPEIQLQGPRSPGEGGGGGGGGGSGGSQPNNKSTRPMGSSGTLQESILPKPNPSSPNKLTLIPLIFVIYFEVAGGPYGAEPAVEAGGALLALLGFLIFPFIWSIPESLVTAELATAIPGNGGFVLWADRAFGRFPGFMMGSWKFLSGVINSAAFPVLCADYLARAAPVLGDGVPRDATVTGMNLLLSFVNYTGLTIVGYTAVALGVASLMPFVLISAIAVPKLRPRRWLEGGKSRDWRLFFNTLFWNLNFWDSASTMAGEVERPERTFPRALLAAGLMTSLGYLLPLMAAIGAIDAPQDAWGDGYFADAAGIIAGKWLKYWTEVGAVLSAIGLYEAQLSSCAFQLLGMAELGLLPRAFAYRAKWFKTPWLGILTSSLITLAISFMNFDDIISSANFLYSLGMLLEFAAFLWLRRKDPNLQRPYRVPMRLPGLVLLCLVPSAFLLFVMAIATWKVFVISAGLTVLAVGVYFVLGFCRNRGCLKFNNGEEMGEEKRQNEERDEV</sequence>
<feature type="transmembrane region" description="Helical" evidence="12">
    <location>
        <begin position="86"/>
        <end position="105"/>
    </location>
</feature>
<dbReference type="InterPro" id="IPR002293">
    <property type="entry name" value="AA/rel_permease1"/>
</dbReference>
<keyword evidence="7 12" id="KW-0472">Membrane</keyword>
<evidence type="ECO:0000256" key="3">
    <source>
        <dbReference type="ARBA" id="ARBA00022475"/>
    </source>
</evidence>
<reference evidence="14" key="1">
    <citation type="submission" date="2025-08" db="UniProtKB">
        <authorList>
            <consortium name="RefSeq"/>
        </authorList>
    </citation>
    <scope>IDENTIFICATION</scope>
    <source>
        <tissue evidence="14">Young leaves</tissue>
    </source>
</reference>
<keyword evidence="5" id="KW-0769">Symport</keyword>
<keyword evidence="13" id="KW-1185">Reference proteome</keyword>
<keyword evidence="6 12" id="KW-1133">Transmembrane helix</keyword>
<dbReference type="Proteomes" id="UP000228380">
    <property type="component" value="Unplaced"/>
</dbReference>
<feature type="compositionally biased region" description="Polar residues" evidence="11">
    <location>
        <begin position="31"/>
        <end position="46"/>
    </location>
</feature>
<dbReference type="GO" id="GO:0005886">
    <property type="term" value="C:plasma membrane"/>
    <property type="evidence" value="ECO:0007669"/>
    <property type="project" value="UniProtKB-SubCell"/>
</dbReference>
<accession>A0A8B7C0W2</accession>
<feature type="transmembrane region" description="Helical" evidence="12">
    <location>
        <begin position="272"/>
        <end position="295"/>
    </location>
</feature>
<evidence type="ECO:0000256" key="4">
    <source>
        <dbReference type="ARBA" id="ARBA00022692"/>
    </source>
</evidence>
<keyword evidence="3" id="KW-1003">Cell membrane</keyword>
<evidence type="ECO:0000256" key="9">
    <source>
        <dbReference type="ARBA" id="ARBA00074311"/>
    </source>
</evidence>
<feature type="compositionally biased region" description="Gly residues" evidence="11">
    <location>
        <begin position="14"/>
        <end position="27"/>
    </location>
</feature>
<feature type="transmembrane region" description="Helical" evidence="12">
    <location>
        <begin position="433"/>
        <end position="451"/>
    </location>
</feature>
<dbReference type="RefSeq" id="XP_008789352.1">
    <property type="nucleotide sequence ID" value="XM_008791130.4"/>
</dbReference>
<dbReference type="PANTHER" id="PTHR45826">
    <property type="entry name" value="POLYAMINE TRANSPORTER PUT1"/>
    <property type="match status" value="1"/>
</dbReference>
<evidence type="ECO:0000256" key="11">
    <source>
        <dbReference type="SAM" id="MobiDB-lite"/>
    </source>
</evidence>
<feature type="transmembrane region" description="Helical" evidence="12">
    <location>
        <begin position="394"/>
        <end position="413"/>
    </location>
</feature>
<feature type="transmembrane region" description="Helical" evidence="12">
    <location>
        <begin position="327"/>
        <end position="347"/>
    </location>
</feature>
<feature type="transmembrane region" description="Helical" evidence="12">
    <location>
        <begin position="457"/>
        <end position="476"/>
    </location>
</feature>
<evidence type="ECO:0000256" key="8">
    <source>
        <dbReference type="ARBA" id="ARBA00024041"/>
    </source>
</evidence>
<dbReference type="Gene3D" id="1.20.1740.10">
    <property type="entry name" value="Amino acid/polyamine transporter I"/>
    <property type="match status" value="1"/>
</dbReference>
<comment type="subcellular location">
    <subcellularLocation>
        <location evidence="1">Cell membrane</location>
        <topology evidence="1">Multi-pass membrane protein</topology>
    </subcellularLocation>
</comment>